<feature type="chain" id="PRO_5035266555" evidence="1">
    <location>
        <begin position="20"/>
        <end position="150"/>
    </location>
</feature>
<feature type="signal peptide" evidence="1">
    <location>
        <begin position="1"/>
        <end position="19"/>
    </location>
</feature>
<evidence type="ECO:0000256" key="1">
    <source>
        <dbReference type="SAM" id="SignalP"/>
    </source>
</evidence>
<proteinExistence type="predicted"/>
<keyword evidence="1" id="KW-0732">Signal</keyword>
<dbReference type="Proteomes" id="UP000746747">
    <property type="component" value="Unassembled WGS sequence"/>
</dbReference>
<protein>
    <submittedName>
        <fullName evidence="2">Uncharacterized protein</fullName>
    </submittedName>
</protein>
<keyword evidence="3" id="KW-1185">Reference proteome</keyword>
<evidence type="ECO:0000313" key="2">
    <source>
        <dbReference type="EMBL" id="CAG9530159.1"/>
    </source>
</evidence>
<evidence type="ECO:0000313" key="3">
    <source>
        <dbReference type="Proteomes" id="UP000746747"/>
    </source>
</evidence>
<organism evidence="2 3">
    <name type="scientific">Cercopithifilaria johnstoni</name>
    <dbReference type="NCBI Taxonomy" id="2874296"/>
    <lineage>
        <taxon>Eukaryota</taxon>
        <taxon>Metazoa</taxon>
        <taxon>Ecdysozoa</taxon>
        <taxon>Nematoda</taxon>
        <taxon>Chromadorea</taxon>
        <taxon>Rhabditida</taxon>
        <taxon>Spirurina</taxon>
        <taxon>Spiruromorpha</taxon>
        <taxon>Filarioidea</taxon>
        <taxon>Onchocercidae</taxon>
        <taxon>Cercopithifilaria</taxon>
    </lineage>
</organism>
<name>A0A8J2LUA4_9BILA</name>
<dbReference type="AlphaFoldDB" id="A0A8J2LUA4"/>
<dbReference type="EMBL" id="CAKAEH010000179">
    <property type="protein sequence ID" value="CAG9530159.1"/>
    <property type="molecule type" value="Genomic_DNA"/>
</dbReference>
<comment type="caution">
    <text evidence="2">The sequence shown here is derived from an EMBL/GenBank/DDBJ whole genome shotgun (WGS) entry which is preliminary data.</text>
</comment>
<reference evidence="2" key="1">
    <citation type="submission" date="2021-09" db="EMBL/GenBank/DDBJ databases">
        <authorList>
            <consortium name="Pathogen Informatics"/>
        </authorList>
    </citation>
    <scope>NUCLEOTIDE SEQUENCE</scope>
</reference>
<gene>
    <name evidence="2" type="ORF">CJOHNSTONI_LOCUS680</name>
</gene>
<sequence>MKLLLLISLISLIVTFGKTQKSMVLTQWFSTGTRNVKYETIANNLMDSNGNIVPQKIHGRKDANNRMIYDCTDIMGRIRQNGEEYERPNGRFKYKCDNGIEIVTACIGSERVAKAIIKVNQTLIKDGFWHKCTHHANNQSAIYTQGIFFF</sequence>
<accession>A0A8J2LUA4</accession>
<dbReference type="OrthoDB" id="5856676at2759"/>